<gene>
    <name evidence="2" type="ORF">ECE50_025440</name>
</gene>
<dbReference type="OrthoDB" id="9804312at2"/>
<dbReference type="Proteomes" id="UP000281028">
    <property type="component" value="Unassembled WGS sequence"/>
</dbReference>
<dbReference type="AlphaFoldDB" id="A0A433WKT5"/>
<keyword evidence="2" id="KW-0808">Transferase</keyword>
<dbReference type="Pfam" id="PF08241">
    <property type="entry name" value="Methyltransf_11"/>
    <property type="match status" value="1"/>
</dbReference>
<organism evidence="2 3">
    <name type="scientific">Chitinophaga solisilvae</name>
    <dbReference type="NCBI Taxonomy" id="1233460"/>
    <lineage>
        <taxon>Bacteria</taxon>
        <taxon>Pseudomonadati</taxon>
        <taxon>Bacteroidota</taxon>
        <taxon>Chitinophagia</taxon>
        <taxon>Chitinophagales</taxon>
        <taxon>Chitinophagaceae</taxon>
        <taxon>Chitinophaga</taxon>
    </lineage>
</organism>
<dbReference type="InterPro" id="IPR013216">
    <property type="entry name" value="Methyltransf_11"/>
</dbReference>
<dbReference type="SUPFAM" id="SSF53335">
    <property type="entry name" value="S-adenosyl-L-methionine-dependent methyltransferases"/>
    <property type="match status" value="1"/>
</dbReference>
<evidence type="ECO:0000313" key="2">
    <source>
        <dbReference type="EMBL" id="NSL90204.1"/>
    </source>
</evidence>
<dbReference type="InterPro" id="IPR029063">
    <property type="entry name" value="SAM-dependent_MTases_sf"/>
</dbReference>
<name>A0A433WKT5_9BACT</name>
<dbReference type="CDD" id="cd02440">
    <property type="entry name" value="AdoMet_MTases"/>
    <property type="match status" value="1"/>
</dbReference>
<evidence type="ECO:0000313" key="3">
    <source>
        <dbReference type="Proteomes" id="UP000281028"/>
    </source>
</evidence>
<reference evidence="2" key="1">
    <citation type="submission" date="2020-05" db="EMBL/GenBank/DDBJ databases">
        <title>Chitinophaga laudate sp. nov., isolated from a tropical peat swamp.</title>
        <authorList>
            <person name="Goh C.B.S."/>
            <person name="Lee M.S."/>
            <person name="Parimannan S."/>
            <person name="Pasbakhsh P."/>
            <person name="Yule C.M."/>
            <person name="Rajandas H."/>
            <person name="Loke S."/>
            <person name="Croft L."/>
            <person name="Tan J.B.L."/>
        </authorList>
    </citation>
    <scope>NUCLEOTIDE SEQUENCE</scope>
    <source>
        <strain evidence="2">Mgbs1</strain>
    </source>
</reference>
<dbReference type="GO" id="GO:0032259">
    <property type="term" value="P:methylation"/>
    <property type="evidence" value="ECO:0007669"/>
    <property type="project" value="UniProtKB-KW"/>
</dbReference>
<dbReference type="Gene3D" id="3.40.50.150">
    <property type="entry name" value="Vaccinia Virus protein VP39"/>
    <property type="match status" value="1"/>
</dbReference>
<dbReference type="GO" id="GO:0008757">
    <property type="term" value="F:S-adenosylmethionine-dependent methyltransferase activity"/>
    <property type="evidence" value="ECO:0007669"/>
    <property type="project" value="InterPro"/>
</dbReference>
<comment type="caution">
    <text evidence="2">The sequence shown here is derived from an EMBL/GenBank/DDBJ whole genome shotgun (WGS) entry which is preliminary data.</text>
</comment>
<evidence type="ECO:0000259" key="1">
    <source>
        <dbReference type="Pfam" id="PF08241"/>
    </source>
</evidence>
<protein>
    <submittedName>
        <fullName evidence="2">Class I SAM-dependent methyltransferase</fullName>
    </submittedName>
</protein>
<dbReference type="EMBL" id="RIAR02000001">
    <property type="protein sequence ID" value="NSL90204.1"/>
    <property type="molecule type" value="Genomic_DNA"/>
</dbReference>
<accession>A0A433WKT5</accession>
<sequence>MSQKWDERYKRTDFAYGTEPNVFFREWLPAFTPGSILMPADGEGRNGIFAAQTGWKVTSCDFSTEARSKAMLLAREKQVALEYLVGDFSQLSFQPASFDAIGLIYAHLDIPDKSVFHRQLNGYLRPGGIIILEAFSKQHLHYKQLNPGVGGPGDLQSLYSKTEITADFHNYDILLLEEEVIFLQEGSFHVGEGAVVRFVGRKRGDDVTR</sequence>
<feature type="domain" description="Methyltransferase type 11" evidence="1">
    <location>
        <begin position="42"/>
        <end position="132"/>
    </location>
</feature>
<keyword evidence="2" id="KW-0489">Methyltransferase</keyword>
<keyword evidence="3" id="KW-1185">Reference proteome</keyword>
<proteinExistence type="predicted"/>